<dbReference type="RefSeq" id="WP_156170977.1">
    <property type="nucleotide sequence ID" value="NZ_CAWMFK010000033.1"/>
</dbReference>
<reference evidence="1" key="1">
    <citation type="submission" date="2022-03" db="EMBL/GenBank/DDBJ databases">
        <title>ESBL-producing Moellerella wisconsensis and Escherichia marmotae isolated from wild game meat.</title>
        <authorList>
            <person name="Biggel M."/>
        </authorList>
    </citation>
    <scope>NUCLEOTIDE SEQUENCE</scope>
    <source>
        <strain evidence="1">W51</strain>
    </source>
</reference>
<dbReference type="AlphaFoldDB" id="A0A9Q8Q0X2"/>
<accession>A0A9Q8Q0X2</accession>
<evidence type="ECO:0000313" key="1">
    <source>
        <dbReference type="EMBL" id="UNH30415.1"/>
    </source>
</evidence>
<organism evidence="1 2">
    <name type="scientific">Moellerella wisconsensis</name>
    <dbReference type="NCBI Taxonomy" id="158849"/>
    <lineage>
        <taxon>Bacteria</taxon>
        <taxon>Pseudomonadati</taxon>
        <taxon>Pseudomonadota</taxon>
        <taxon>Gammaproteobacteria</taxon>
        <taxon>Enterobacterales</taxon>
        <taxon>Morganellaceae</taxon>
        <taxon>Moellerella</taxon>
    </lineage>
</organism>
<dbReference type="GeneID" id="79718360"/>
<dbReference type="Proteomes" id="UP000829116">
    <property type="component" value="Chromosome"/>
</dbReference>
<dbReference type="EMBL" id="CP093245">
    <property type="protein sequence ID" value="UNH30415.1"/>
    <property type="molecule type" value="Genomic_DNA"/>
</dbReference>
<gene>
    <name evidence="1" type="ORF">MNY72_13910</name>
</gene>
<protein>
    <submittedName>
        <fullName evidence="1">Uncharacterized protein</fullName>
    </submittedName>
</protein>
<evidence type="ECO:0000313" key="2">
    <source>
        <dbReference type="Proteomes" id="UP000829116"/>
    </source>
</evidence>
<proteinExistence type="predicted"/>
<name>A0A9Q8Q0X2_9GAMM</name>
<sequence>MSNIKMADYSIDQTIRADATVRYGTMTGNKTAISALGYSARLALKTCANINMGI</sequence>